<keyword evidence="1" id="KW-0732">Signal</keyword>
<comment type="catalytic activity">
    <reaction evidence="3">
        <text>a phosphate monoester + H2O = an alcohol + phosphate</text>
        <dbReference type="Rhea" id="RHEA:15017"/>
        <dbReference type="ChEBI" id="CHEBI:15377"/>
        <dbReference type="ChEBI" id="CHEBI:30879"/>
        <dbReference type="ChEBI" id="CHEBI:43474"/>
        <dbReference type="ChEBI" id="CHEBI:67140"/>
        <dbReference type="EC" id="3.1.3.2"/>
    </reaction>
</comment>
<accession>A0A1V9ZBS3</accession>
<keyword evidence="4" id="KW-0812">Transmembrane</keyword>
<dbReference type="SUPFAM" id="SSF49363">
    <property type="entry name" value="Purple acid phosphatase, N-terminal domain"/>
    <property type="match status" value="1"/>
</dbReference>
<dbReference type="PANTHER" id="PTHR45867">
    <property type="entry name" value="PURPLE ACID PHOSPHATASE"/>
    <property type="match status" value="1"/>
</dbReference>
<dbReference type="GO" id="GO:0003993">
    <property type="term" value="F:acid phosphatase activity"/>
    <property type="evidence" value="ECO:0007669"/>
    <property type="project" value="UniProtKB-EC"/>
</dbReference>
<evidence type="ECO:0000256" key="3">
    <source>
        <dbReference type="RuleBase" id="RU361203"/>
    </source>
</evidence>
<keyword evidence="9" id="KW-1185">Reference proteome</keyword>
<evidence type="ECO:0000259" key="7">
    <source>
        <dbReference type="Pfam" id="PF16656"/>
    </source>
</evidence>
<gene>
    <name evidence="8" type="ORF">THRCLA_07866</name>
</gene>
<dbReference type="InterPro" id="IPR041792">
    <property type="entry name" value="MPP_PAP"/>
</dbReference>
<comment type="caution">
    <text evidence="8">The sequence shown here is derived from an EMBL/GenBank/DDBJ whole genome shotgun (WGS) entry which is preliminary data.</text>
</comment>
<dbReference type="Gene3D" id="2.60.40.380">
    <property type="entry name" value="Purple acid phosphatase-like, N-terminal"/>
    <property type="match status" value="1"/>
</dbReference>
<comment type="similarity">
    <text evidence="3">Belongs to the metallophosphoesterase superfamily. Purple acid phosphatase family.</text>
</comment>
<dbReference type="Gene3D" id="3.60.21.10">
    <property type="match status" value="1"/>
</dbReference>
<dbReference type="STRING" id="74557.A0A1V9ZBS3"/>
<feature type="transmembrane region" description="Helical" evidence="4">
    <location>
        <begin position="38"/>
        <end position="60"/>
    </location>
</feature>
<feature type="domain" description="Purple acid phosphatase N-terminal" evidence="7">
    <location>
        <begin position="88"/>
        <end position="187"/>
    </location>
</feature>
<dbReference type="Proteomes" id="UP000243217">
    <property type="component" value="Unassembled WGS sequence"/>
</dbReference>
<dbReference type="InterPro" id="IPR008963">
    <property type="entry name" value="Purple_acid_Pase-like_N"/>
</dbReference>
<name>A0A1V9ZBS3_9STRA</name>
<proteinExistence type="inferred from homology"/>
<protein>
    <recommendedName>
        <fullName evidence="3">Purple acid phosphatase</fullName>
        <ecNumber evidence="3">3.1.3.2</ecNumber>
    </recommendedName>
</protein>
<evidence type="ECO:0000313" key="8">
    <source>
        <dbReference type="EMBL" id="OQR95445.1"/>
    </source>
</evidence>
<sequence length="532" mass="60189">MVGNMEVEIITKLAFNSPMATTTYGAIDTTQPIRTRRLACGVATLIAIAISSLTFCYWYFDFPRQLIIQAPVDDGPESSIVAELHVRPQQVHLAYAGTKTGTGMTISWTTYHRIRDSAVWFNSETFNSTEQLTPQMASIHSYYSDDSYTLFTYHVTLTNLEPKTVYYYQVGSLANVTRRSSVFHFRTARPSSDNHSFEMLMYADFGERNAESTVTFVSSLKDRLDLIWHVGDISYADNAFHTLDQDANALGFVYEKAYNAWMNALQSTMQEIPYMTTVGNHEAECYSPACMYSEVKQLQLSNYSAYNTRFRMPSEESNGSHNMWYSWNHGPIHFISVSSETDFPGAPTNNKGTKVENGHFGDQLAWLEADLVKANASRHNHPWIIVGSHRPIYGLKVFKASGHPKNKQKAILNAFEHLFLKFKVDMVVSGHQHAYERHLPIANGIPIMDGVSEDKRVYNNPQAPVYLVSGSCGSTDGHEPYENIPNQLWNVLYDNTHYGVSLLKANRSTLYWSFVDSATGQSLDQFELHKPN</sequence>
<dbReference type="EMBL" id="JNBS01002106">
    <property type="protein sequence ID" value="OQR95445.1"/>
    <property type="molecule type" value="Genomic_DNA"/>
</dbReference>
<dbReference type="Pfam" id="PF00149">
    <property type="entry name" value="Metallophos"/>
    <property type="match status" value="1"/>
</dbReference>
<feature type="domain" description="Purple acid phosphatase C-terminal" evidence="6">
    <location>
        <begin position="463"/>
        <end position="525"/>
    </location>
</feature>
<keyword evidence="4" id="KW-1133">Transmembrane helix</keyword>
<evidence type="ECO:0000256" key="4">
    <source>
        <dbReference type="SAM" id="Phobius"/>
    </source>
</evidence>
<evidence type="ECO:0000259" key="6">
    <source>
        <dbReference type="Pfam" id="PF14008"/>
    </source>
</evidence>
<dbReference type="InterPro" id="IPR015914">
    <property type="entry name" value="PAPs_N"/>
</dbReference>
<evidence type="ECO:0000256" key="1">
    <source>
        <dbReference type="ARBA" id="ARBA00022729"/>
    </source>
</evidence>
<dbReference type="CDD" id="cd00839">
    <property type="entry name" value="MPP_PAPs"/>
    <property type="match status" value="1"/>
</dbReference>
<feature type="domain" description="Calcineurin-like phosphoesterase" evidence="5">
    <location>
        <begin position="192"/>
        <end position="435"/>
    </location>
</feature>
<reference evidence="8 9" key="1">
    <citation type="journal article" date="2014" name="Genome Biol. Evol.">
        <title>The secreted proteins of Achlya hypogyna and Thraustotheca clavata identify the ancestral oomycete secretome and reveal gene acquisitions by horizontal gene transfer.</title>
        <authorList>
            <person name="Misner I."/>
            <person name="Blouin N."/>
            <person name="Leonard G."/>
            <person name="Richards T.A."/>
            <person name="Lane C.E."/>
        </authorList>
    </citation>
    <scope>NUCLEOTIDE SEQUENCE [LARGE SCALE GENOMIC DNA]</scope>
    <source>
        <strain evidence="8 9">ATCC 34112</strain>
    </source>
</reference>
<evidence type="ECO:0000259" key="5">
    <source>
        <dbReference type="Pfam" id="PF00149"/>
    </source>
</evidence>
<keyword evidence="2" id="KW-0325">Glycoprotein</keyword>
<dbReference type="InterPro" id="IPR025733">
    <property type="entry name" value="PAPs_C"/>
</dbReference>
<dbReference type="InterPro" id="IPR029052">
    <property type="entry name" value="Metallo-depent_PP-like"/>
</dbReference>
<dbReference type="Pfam" id="PF16656">
    <property type="entry name" value="Pur_ac_phosph_N"/>
    <property type="match status" value="1"/>
</dbReference>
<dbReference type="AlphaFoldDB" id="A0A1V9ZBS3"/>
<dbReference type="Pfam" id="PF14008">
    <property type="entry name" value="Metallophos_C"/>
    <property type="match status" value="1"/>
</dbReference>
<dbReference type="GO" id="GO:0046872">
    <property type="term" value="F:metal ion binding"/>
    <property type="evidence" value="ECO:0007669"/>
    <property type="project" value="InterPro"/>
</dbReference>
<dbReference type="EC" id="3.1.3.2" evidence="3"/>
<keyword evidence="4" id="KW-0472">Membrane</keyword>
<organism evidence="8 9">
    <name type="scientific">Thraustotheca clavata</name>
    <dbReference type="NCBI Taxonomy" id="74557"/>
    <lineage>
        <taxon>Eukaryota</taxon>
        <taxon>Sar</taxon>
        <taxon>Stramenopiles</taxon>
        <taxon>Oomycota</taxon>
        <taxon>Saprolegniomycetes</taxon>
        <taxon>Saprolegniales</taxon>
        <taxon>Achlyaceae</taxon>
        <taxon>Thraustotheca</taxon>
    </lineage>
</organism>
<dbReference type="PANTHER" id="PTHR45867:SF3">
    <property type="entry name" value="ACID PHOSPHATASE TYPE 7"/>
    <property type="match status" value="1"/>
</dbReference>
<evidence type="ECO:0000313" key="9">
    <source>
        <dbReference type="Proteomes" id="UP000243217"/>
    </source>
</evidence>
<evidence type="ECO:0000256" key="2">
    <source>
        <dbReference type="ARBA" id="ARBA00023180"/>
    </source>
</evidence>
<dbReference type="InterPro" id="IPR004843">
    <property type="entry name" value="Calcineurin-like_PHP"/>
</dbReference>
<keyword evidence="3" id="KW-0378">Hydrolase</keyword>
<dbReference type="SUPFAM" id="SSF56300">
    <property type="entry name" value="Metallo-dependent phosphatases"/>
    <property type="match status" value="1"/>
</dbReference>
<dbReference type="OrthoDB" id="45007at2759"/>